<dbReference type="OrthoDB" id="3266517at2"/>
<keyword evidence="3 8" id="KW-0479">Metal-binding</keyword>
<feature type="binding site" description="in other chain" evidence="8">
    <location>
        <begin position="259"/>
        <end position="260"/>
    </location>
    <ligand>
        <name>deamido-NAD(+)</name>
        <dbReference type="ChEBI" id="CHEBI:58437"/>
        <note>ligand shared between two neighboring subunits</note>
    </ligand>
</feature>
<comment type="subunit">
    <text evidence="8">Homodimer.</text>
</comment>
<dbReference type="GO" id="GO:0005737">
    <property type="term" value="C:cytoplasm"/>
    <property type="evidence" value="ECO:0007669"/>
    <property type="project" value="InterPro"/>
</dbReference>
<dbReference type="GO" id="GO:0005524">
    <property type="term" value="F:ATP binding"/>
    <property type="evidence" value="ECO:0007669"/>
    <property type="project" value="UniProtKB-UniRule"/>
</dbReference>
<feature type="binding site" evidence="8">
    <location>
        <begin position="46"/>
        <end position="53"/>
    </location>
    <ligand>
        <name>ATP</name>
        <dbReference type="ChEBI" id="CHEBI:30616"/>
    </ligand>
</feature>
<evidence type="ECO:0000256" key="2">
    <source>
        <dbReference type="ARBA" id="ARBA00022598"/>
    </source>
</evidence>
<evidence type="ECO:0000256" key="4">
    <source>
        <dbReference type="ARBA" id="ARBA00022741"/>
    </source>
</evidence>
<feature type="binding site" evidence="8">
    <location>
        <position position="188"/>
    </location>
    <ligand>
        <name>ATP</name>
        <dbReference type="ChEBI" id="CHEBI:30616"/>
    </ligand>
</feature>
<feature type="binding site" evidence="8">
    <location>
        <position position="210"/>
    </location>
    <ligand>
        <name>ATP</name>
        <dbReference type="ChEBI" id="CHEBI:30616"/>
    </ligand>
</feature>
<reference evidence="12" key="1">
    <citation type="submission" date="2015-12" db="EMBL/GenBank/DDBJ databases">
        <authorList>
            <person name="Shamseldin A."/>
            <person name="Moawad H."/>
            <person name="Abd El-Rahim W.M."/>
            <person name="Sadowsky M.J."/>
        </authorList>
    </citation>
    <scope>NUCLEOTIDE SEQUENCE [LARGE SCALE GENOMIC DNA]</scope>
    <source>
        <strain evidence="12">CD08_7</strain>
    </source>
</reference>
<comment type="function">
    <text evidence="8">Catalyzes the ATP-dependent amidation of deamido-NAD to form NAD. Uses ammonia as a nitrogen source.</text>
</comment>
<dbReference type="STRING" id="317018.AVL63_12200"/>
<feature type="binding site" evidence="8">
    <location>
        <position position="179"/>
    </location>
    <ligand>
        <name>deamido-NAD(+)</name>
        <dbReference type="ChEBI" id="CHEBI:58437"/>
        <note>ligand shared between two neighboring subunits</note>
    </ligand>
</feature>
<evidence type="ECO:0000256" key="8">
    <source>
        <dbReference type="HAMAP-Rule" id="MF_00193"/>
    </source>
</evidence>
<dbReference type="GO" id="GO:0003952">
    <property type="term" value="F:NAD+ synthase (glutamine-hydrolyzing) activity"/>
    <property type="evidence" value="ECO:0007669"/>
    <property type="project" value="InterPro"/>
</dbReference>
<evidence type="ECO:0000313" key="15">
    <source>
        <dbReference type="Proteomes" id="UP000546252"/>
    </source>
</evidence>
<dbReference type="Pfam" id="PF02540">
    <property type="entry name" value="NAD_synthase"/>
    <property type="match status" value="1"/>
</dbReference>
<comment type="catalytic activity">
    <reaction evidence="8 10">
        <text>deamido-NAD(+) + NH4(+) + ATP = AMP + diphosphate + NAD(+) + H(+)</text>
        <dbReference type="Rhea" id="RHEA:21188"/>
        <dbReference type="ChEBI" id="CHEBI:15378"/>
        <dbReference type="ChEBI" id="CHEBI:28938"/>
        <dbReference type="ChEBI" id="CHEBI:30616"/>
        <dbReference type="ChEBI" id="CHEBI:33019"/>
        <dbReference type="ChEBI" id="CHEBI:57540"/>
        <dbReference type="ChEBI" id="CHEBI:58437"/>
        <dbReference type="ChEBI" id="CHEBI:456215"/>
        <dbReference type="EC" id="6.3.1.5"/>
    </reaction>
</comment>
<dbReference type="AlphaFoldDB" id="A0A0W8IIK2"/>
<dbReference type="CDD" id="cd00553">
    <property type="entry name" value="NAD_synthase"/>
    <property type="match status" value="1"/>
</dbReference>
<evidence type="ECO:0000256" key="9">
    <source>
        <dbReference type="RuleBase" id="RU003811"/>
    </source>
</evidence>
<feature type="binding site" description="in other chain" evidence="8">
    <location>
        <position position="139"/>
    </location>
    <ligand>
        <name>deamido-NAD(+)</name>
        <dbReference type="ChEBI" id="CHEBI:58437"/>
        <note>ligand shared between two neighboring subunits</note>
    </ligand>
</feature>
<dbReference type="RefSeq" id="WP_058888054.1">
    <property type="nucleotide sequence ID" value="NZ_BAAAKT010000004.1"/>
</dbReference>
<reference evidence="13 15" key="3">
    <citation type="submission" date="2020-08" db="EMBL/GenBank/DDBJ databases">
        <title>Sequencing the genomes of 1000 actinobacteria strains.</title>
        <authorList>
            <person name="Klenk H.-P."/>
        </authorList>
    </citation>
    <scope>NUCLEOTIDE SEQUENCE [LARGE SCALE GENOMIC DNA]</scope>
    <source>
        <strain evidence="13 15">DSM 19081</strain>
    </source>
</reference>
<dbReference type="GO" id="GO:0004359">
    <property type="term" value="F:glutaminase activity"/>
    <property type="evidence" value="ECO:0007669"/>
    <property type="project" value="InterPro"/>
</dbReference>
<comment type="caution">
    <text evidence="12">The sequence shown here is derived from an EMBL/GenBank/DDBJ whole genome shotgun (WGS) entry which is preliminary data.</text>
</comment>
<dbReference type="EMBL" id="LQBM01000002">
    <property type="protein sequence ID" value="KUG59820.1"/>
    <property type="molecule type" value="Genomic_DNA"/>
</dbReference>
<comment type="pathway">
    <text evidence="8">Cofactor biosynthesis; NAD(+) biosynthesis; NAD(+) from deamido-NAD(+) (ammonia route): step 1/1.</text>
</comment>
<keyword evidence="2 8" id="KW-0436">Ligase</keyword>
<keyword evidence="6 8" id="KW-0460">Magnesium</keyword>
<feature type="binding site" evidence="8">
    <location>
        <position position="52"/>
    </location>
    <ligand>
        <name>Mg(2+)</name>
        <dbReference type="ChEBI" id="CHEBI:18420"/>
    </ligand>
</feature>
<reference evidence="14" key="2">
    <citation type="submission" date="2015-12" db="EMBL/GenBank/DDBJ databases">
        <authorList>
            <person name="Nair G.R."/>
            <person name="Kaur G."/>
            <person name="Mayilraj S."/>
        </authorList>
    </citation>
    <scope>NUCLEOTIDE SEQUENCE [LARGE SCALE GENOMIC DNA]</scope>
    <source>
        <strain evidence="14">CD08_7</strain>
    </source>
</reference>
<dbReference type="InterPro" id="IPR022310">
    <property type="entry name" value="NAD/GMP_synthase"/>
</dbReference>
<keyword evidence="14" id="KW-1185">Reference proteome</keyword>
<dbReference type="InterPro" id="IPR003694">
    <property type="entry name" value="NAD_synthase"/>
</dbReference>
<gene>
    <name evidence="8" type="primary">nadE</name>
    <name evidence="12" type="ORF">AVL63_12200</name>
    <name evidence="13" type="ORF">HNR24_001769</name>
</gene>
<evidence type="ECO:0000256" key="6">
    <source>
        <dbReference type="ARBA" id="ARBA00022842"/>
    </source>
</evidence>
<proteinExistence type="inferred from homology"/>
<keyword evidence="7 8" id="KW-0520">NAD</keyword>
<feature type="binding site" evidence="8">
    <location>
        <position position="164"/>
    </location>
    <ligand>
        <name>Mg(2+)</name>
        <dbReference type="ChEBI" id="CHEBI:18420"/>
    </ligand>
</feature>
<evidence type="ECO:0000256" key="7">
    <source>
        <dbReference type="ARBA" id="ARBA00023027"/>
    </source>
</evidence>
<dbReference type="EMBL" id="JACJIH010000001">
    <property type="protein sequence ID" value="MBA8921836.1"/>
    <property type="molecule type" value="Genomic_DNA"/>
</dbReference>
<dbReference type="SUPFAM" id="SSF52402">
    <property type="entry name" value="Adenine nucleotide alpha hydrolases-like"/>
    <property type="match status" value="1"/>
</dbReference>
<dbReference type="PANTHER" id="PTHR23090:SF7">
    <property type="entry name" value="NH(3)-DEPENDENT NAD(+) SYNTHETASE"/>
    <property type="match status" value="1"/>
</dbReference>
<organism evidence="12 14">
    <name type="scientific">Nesterenkonia jeotgali</name>
    <dbReference type="NCBI Taxonomy" id="317018"/>
    <lineage>
        <taxon>Bacteria</taxon>
        <taxon>Bacillati</taxon>
        <taxon>Actinomycetota</taxon>
        <taxon>Actinomycetes</taxon>
        <taxon>Micrococcales</taxon>
        <taxon>Micrococcaceae</taxon>
        <taxon>Nesterenkonia</taxon>
    </lineage>
</organism>
<dbReference type="NCBIfam" id="TIGR00552">
    <property type="entry name" value="nadE"/>
    <property type="match status" value="1"/>
</dbReference>
<evidence type="ECO:0000256" key="10">
    <source>
        <dbReference type="RuleBase" id="RU003812"/>
    </source>
</evidence>
<dbReference type="InterPro" id="IPR014729">
    <property type="entry name" value="Rossmann-like_a/b/a_fold"/>
</dbReference>
<dbReference type="UniPathway" id="UPA00253">
    <property type="reaction ID" value="UER00333"/>
</dbReference>
<keyword evidence="5 8" id="KW-0067">ATP-binding</keyword>
<feature type="domain" description="NAD/GMP synthase" evidence="11">
    <location>
        <begin position="24"/>
        <end position="264"/>
    </location>
</feature>
<name>A0A0W8IIK2_9MICC</name>
<keyword evidence="4 8" id="KW-0547">Nucleotide-binding</keyword>
<dbReference type="InterPro" id="IPR022926">
    <property type="entry name" value="NH(3)-dep_NAD(+)_synth"/>
</dbReference>
<evidence type="ECO:0000313" key="13">
    <source>
        <dbReference type="EMBL" id="MBA8921836.1"/>
    </source>
</evidence>
<dbReference type="PANTHER" id="PTHR23090">
    <property type="entry name" value="NH 3 /GLUTAMINE-DEPENDENT NAD + SYNTHETASE"/>
    <property type="match status" value="1"/>
</dbReference>
<evidence type="ECO:0000259" key="11">
    <source>
        <dbReference type="Pfam" id="PF02540"/>
    </source>
</evidence>
<evidence type="ECO:0000256" key="5">
    <source>
        <dbReference type="ARBA" id="ARBA00022840"/>
    </source>
</evidence>
<feature type="binding site" evidence="8">
    <location>
        <position position="159"/>
    </location>
    <ligand>
        <name>ATP</name>
        <dbReference type="ChEBI" id="CHEBI:30616"/>
    </ligand>
</feature>
<dbReference type="Gene3D" id="3.40.50.620">
    <property type="entry name" value="HUPs"/>
    <property type="match status" value="1"/>
</dbReference>
<protein>
    <recommendedName>
        <fullName evidence="8 10">NH(3)-dependent NAD(+) synthetase</fullName>
        <ecNumber evidence="8 10">6.3.1.5</ecNumber>
    </recommendedName>
</protein>
<feature type="binding site" description="in other chain" evidence="8">
    <location>
        <position position="172"/>
    </location>
    <ligand>
        <name>deamido-NAD(+)</name>
        <dbReference type="ChEBI" id="CHEBI:58437"/>
        <note>ligand shared between two neighboring subunits</note>
    </ligand>
</feature>
<comment type="similarity">
    <text evidence="1 8 9">Belongs to the NAD synthetase family.</text>
</comment>
<sequence>MRELQTDIVEEMGVKPEIDPAQEVSRRVDFLVEYARAAGAQGFVLGISGGVDSSLAGRLCQLAAQKLRDQGHPAQFHAVRLPHGVQHDADDAATALEFISPDQTHTFNIEKAVTGVNIAFDEAFGRAMKDYHRGNVKARLRMTVQYAIGGEHDLLVVGTDHGAESITGFFTKYGDGGADILPLFTLNKRQVRQLLKHLGASETLWSKAPTADLLDDSPGQLDETELGISYDHIDDYLEGSEIPDSEAEILEKHYLRTRHKRTVPVSIQDDWWRHG</sequence>
<dbReference type="EC" id="6.3.1.5" evidence="8 10"/>
<accession>A0A0W8IIK2</accession>
<dbReference type="GO" id="GO:0046872">
    <property type="term" value="F:metal ion binding"/>
    <property type="evidence" value="ECO:0007669"/>
    <property type="project" value="UniProtKB-KW"/>
</dbReference>
<evidence type="ECO:0000313" key="14">
    <source>
        <dbReference type="Proteomes" id="UP000054023"/>
    </source>
</evidence>
<dbReference type="GO" id="GO:0009435">
    <property type="term" value="P:NAD+ biosynthetic process"/>
    <property type="evidence" value="ECO:0007669"/>
    <property type="project" value="UniProtKB-UniRule"/>
</dbReference>
<evidence type="ECO:0000256" key="3">
    <source>
        <dbReference type="ARBA" id="ARBA00022723"/>
    </source>
</evidence>
<dbReference type="Proteomes" id="UP000546252">
    <property type="component" value="Unassembled WGS sequence"/>
</dbReference>
<evidence type="ECO:0000313" key="12">
    <source>
        <dbReference type="EMBL" id="KUG59820.1"/>
    </source>
</evidence>
<dbReference type="GO" id="GO:0008795">
    <property type="term" value="F:NAD+ synthase activity"/>
    <property type="evidence" value="ECO:0007669"/>
    <property type="project" value="UniProtKB-UniRule"/>
</dbReference>
<evidence type="ECO:0000256" key="1">
    <source>
        <dbReference type="ARBA" id="ARBA00005859"/>
    </source>
</evidence>
<dbReference type="Proteomes" id="UP000054023">
    <property type="component" value="Unassembled WGS sequence"/>
</dbReference>
<dbReference type="HAMAP" id="MF_00193">
    <property type="entry name" value="NadE_ammonia_dep"/>
    <property type="match status" value="1"/>
</dbReference>
<dbReference type="NCBIfam" id="NF001979">
    <property type="entry name" value="PRK00768.1"/>
    <property type="match status" value="1"/>
</dbReference>